<organism evidence="1 2">
    <name type="scientific">Halalkalibacter krulwichiae</name>
    <dbReference type="NCBI Taxonomy" id="199441"/>
    <lineage>
        <taxon>Bacteria</taxon>
        <taxon>Bacillati</taxon>
        <taxon>Bacillota</taxon>
        <taxon>Bacilli</taxon>
        <taxon>Bacillales</taxon>
        <taxon>Bacillaceae</taxon>
        <taxon>Halalkalibacter</taxon>
    </lineage>
</organism>
<evidence type="ECO:0000313" key="1">
    <source>
        <dbReference type="EMBL" id="ARK28776.1"/>
    </source>
</evidence>
<dbReference type="Proteomes" id="UP000193006">
    <property type="component" value="Chromosome"/>
</dbReference>
<proteinExistence type="predicted"/>
<accession>A0A1X9M5R2</accession>
<sequence length="130" mass="14950">MTEQQLTEYVKELQIIQKEIEYTDNSDLQSLILLLSKRLVLVGKISASLSGDYKRIYARRKQMHAEAYIRATKNKAAMAELAIVEIREKEAEAYEDMKRWNNAFDSTKEEINALKYKVKVGIADGSGQNF</sequence>
<reference evidence="1 2" key="1">
    <citation type="submission" date="2017-04" db="EMBL/GenBank/DDBJ databases">
        <title>Bacillus krulwichiae AM31D Genome sequencing and assembly.</title>
        <authorList>
            <person name="Krulwich T.A."/>
            <person name="Anastor L."/>
            <person name="Ehrlich R."/>
            <person name="Ehrlich G.D."/>
            <person name="Janto B."/>
        </authorList>
    </citation>
    <scope>NUCLEOTIDE SEQUENCE [LARGE SCALE GENOMIC DNA]</scope>
    <source>
        <strain evidence="1 2">AM31D</strain>
    </source>
</reference>
<dbReference type="EMBL" id="CP020814">
    <property type="protein sequence ID" value="ARK28776.1"/>
    <property type="molecule type" value="Genomic_DNA"/>
</dbReference>
<gene>
    <name evidence="1" type="ORF">BkAM31D_02315</name>
</gene>
<dbReference type="RefSeq" id="WP_066158392.1">
    <property type="nucleotide sequence ID" value="NZ_CP020814.1"/>
</dbReference>
<evidence type="ECO:0000313" key="2">
    <source>
        <dbReference type="Proteomes" id="UP000193006"/>
    </source>
</evidence>
<dbReference type="STRING" id="199441.BkAM31D_02315"/>
<name>A0A1X9M5R2_9BACI</name>
<dbReference type="AlphaFoldDB" id="A0A1X9M5R2"/>
<protein>
    <submittedName>
        <fullName evidence="1">Uncharacterized protein</fullName>
    </submittedName>
</protein>
<dbReference type="KEGG" id="bkw:BkAM31D_02315"/>
<keyword evidence="2" id="KW-1185">Reference proteome</keyword>